<evidence type="ECO:0000313" key="1">
    <source>
        <dbReference type="EMBL" id="PKU71191.1"/>
    </source>
</evidence>
<evidence type="ECO:0000313" key="2">
    <source>
        <dbReference type="Proteomes" id="UP000233837"/>
    </source>
</evidence>
<sequence length="129" mass="14545">MDSNLGTLENSGQQTRSFQKIWTSNRGLPDGYTALRTCWNLWNSSCGASGQQTGSSRRAGQQLVLPKIFWAEATNFQDSKQEIFGEQDSCLACGNLLDPSPRLDCGEENRLEEVWMRINKKSKITFSFE</sequence>
<dbReference type="Proteomes" id="UP000233837">
    <property type="component" value="Unassembled WGS sequence"/>
</dbReference>
<dbReference type="EMBL" id="KZ502884">
    <property type="protein sequence ID" value="PKU71191.1"/>
    <property type="molecule type" value="Genomic_DNA"/>
</dbReference>
<reference evidence="1 2" key="2">
    <citation type="journal article" date="2017" name="Nature">
        <title>The Apostasia genome and the evolution of orchids.</title>
        <authorList>
            <person name="Zhang G.Q."/>
            <person name="Liu K.W."/>
            <person name="Li Z."/>
            <person name="Lohaus R."/>
            <person name="Hsiao Y.Y."/>
            <person name="Niu S.C."/>
            <person name="Wang J.Y."/>
            <person name="Lin Y.C."/>
            <person name="Xu Q."/>
            <person name="Chen L.J."/>
            <person name="Yoshida K."/>
            <person name="Fujiwara S."/>
            <person name="Wang Z.W."/>
            <person name="Zhang Y.Q."/>
            <person name="Mitsuda N."/>
            <person name="Wang M."/>
            <person name="Liu G.H."/>
            <person name="Pecoraro L."/>
            <person name="Huang H.X."/>
            <person name="Xiao X.J."/>
            <person name="Lin M."/>
            <person name="Wu X.Y."/>
            <person name="Wu W.L."/>
            <person name="Chen Y.Y."/>
            <person name="Chang S.B."/>
            <person name="Sakamoto S."/>
            <person name="Ohme-Takagi M."/>
            <person name="Yagi M."/>
            <person name="Zeng S.J."/>
            <person name="Shen C.Y."/>
            <person name="Yeh C.M."/>
            <person name="Luo Y.B."/>
            <person name="Tsai W.C."/>
            <person name="Van de Peer Y."/>
            <person name="Liu Z.J."/>
        </authorList>
    </citation>
    <scope>NUCLEOTIDE SEQUENCE [LARGE SCALE GENOMIC DNA]</scope>
    <source>
        <tissue evidence="1">The whole plant</tissue>
    </source>
</reference>
<reference evidence="1 2" key="1">
    <citation type="journal article" date="2016" name="Sci. Rep.">
        <title>The Dendrobium catenatum Lindl. genome sequence provides insights into polysaccharide synthase, floral development and adaptive evolution.</title>
        <authorList>
            <person name="Zhang G.Q."/>
            <person name="Xu Q."/>
            <person name="Bian C."/>
            <person name="Tsai W.C."/>
            <person name="Yeh C.M."/>
            <person name="Liu K.W."/>
            <person name="Yoshida K."/>
            <person name="Zhang L.S."/>
            <person name="Chang S.B."/>
            <person name="Chen F."/>
            <person name="Shi Y."/>
            <person name="Su Y.Y."/>
            <person name="Zhang Y.Q."/>
            <person name="Chen L.J."/>
            <person name="Yin Y."/>
            <person name="Lin M."/>
            <person name="Huang H."/>
            <person name="Deng H."/>
            <person name="Wang Z.W."/>
            <person name="Zhu S.L."/>
            <person name="Zhao X."/>
            <person name="Deng C."/>
            <person name="Niu S.C."/>
            <person name="Huang J."/>
            <person name="Wang M."/>
            <person name="Liu G.H."/>
            <person name="Yang H.J."/>
            <person name="Xiao X.J."/>
            <person name="Hsiao Y.Y."/>
            <person name="Wu W.L."/>
            <person name="Chen Y.Y."/>
            <person name="Mitsuda N."/>
            <person name="Ohme-Takagi M."/>
            <person name="Luo Y.B."/>
            <person name="Van de Peer Y."/>
            <person name="Liu Z.J."/>
        </authorList>
    </citation>
    <scope>NUCLEOTIDE SEQUENCE [LARGE SCALE GENOMIC DNA]</scope>
    <source>
        <tissue evidence="1">The whole plant</tissue>
    </source>
</reference>
<dbReference type="AlphaFoldDB" id="A0A2I0W6A4"/>
<keyword evidence="2" id="KW-1185">Reference proteome</keyword>
<proteinExistence type="predicted"/>
<protein>
    <submittedName>
        <fullName evidence="1">Uncharacterized protein</fullName>
    </submittedName>
</protein>
<organism evidence="1 2">
    <name type="scientific">Dendrobium catenatum</name>
    <dbReference type="NCBI Taxonomy" id="906689"/>
    <lineage>
        <taxon>Eukaryota</taxon>
        <taxon>Viridiplantae</taxon>
        <taxon>Streptophyta</taxon>
        <taxon>Embryophyta</taxon>
        <taxon>Tracheophyta</taxon>
        <taxon>Spermatophyta</taxon>
        <taxon>Magnoliopsida</taxon>
        <taxon>Liliopsida</taxon>
        <taxon>Asparagales</taxon>
        <taxon>Orchidaceae</taxon>
        <taxon>Epidendroideae</taxon>
        <taxon>Malaxideae</taxon>
        <taxon>Dendrobiinae</taxon>
        <taxon>Dendrobium</taxon>
    </lineage>
</organism>
<accession>A0A2I0W6A4</accession>
<gene>
    <name evidence="1" type="ORF">MA16_Dca014817</name>
</gene>
<name>A0A2I0W6A4_9ASPA</name>